<protein>
    <recommendedName>
        <fullName evidence="8">Bifunctional inhibitor/plant lipid transfer protein/seed storage helical domain-containing protein</fullName>
    </recommendedName>
</protein>
<reference evidence="11 12" key="1">
    <citation type="journal article" date="2020" name="bioRxiv">
        <title>Sequence and annotation of 42 cannabis genomes reveals extensive copy number variation in cannabinoid synthesis and pathogen resistance genes.</title>
        <authorList>
            <person name="Mckernan K.J."/>
            <person name="Helbert Y."/>
            <person name="Kane L.T."/>
            <person name="Ebling H."/>
            <person name="Zhang L."/>
            <person name="Liu B."/>
            <person name="Eaton Z."/>
            <person name="Mclaughlin S."/>
            <person name="Kingan S."/>
            <person name="Baybayan P."/>
            <person name="Concepcion G."/>
            <person name="Jordan M."/>
            <person name="Riva A."/>
            <person name="Barbazuk W."/>
            <person name="Harkins T."/>
        </authorList>
    </citation>
    <scope>NUCLEOTIDE SEQUENCE [LARGE SCALE GENOMIC DNA]</scope>
    <source>
        <strain evidence="11 12">cv. Jamaican Lion 4</strain>
        <strain evidence="9">Father</strain>
        <strain evidence="10">Mother</strain>
        <tissue evidence="10">Leaf</tissue>
    </source>
</reference>
<feature type="chain" id="PRO_5044658815" description="Bifunctional inhibitor/plant lipid transfer protein/seed storage helical domain-containing protein" evidence="7">
    <location>
        <begin position="23"/>
        <end position="151"/>
    </location>
</feature>
<dbReference type="OMA" id="QKCRKEF"/>
<keyword evidence="7" id="KW-0732">Signal</keyword>
<dbReference type="Proteomes" id="UP000525078">
    <property type="component" value="Unassembled WGS sequence"/>
</dbReference>
<dbReference type="AlphaFoldDB" id="A0A7J6DXD1"/>
<keyword evidence="6" id="KW-0708">Seed storage protein</keyword>
<evidence type="ECO:0000256" key="6">
    <source>
        <dbReference type="ARBA" id="ARBA00023129"/>
    </source>
</evidence>
<dbReference type="CDD" id="cd00261">
    <property type="entry name" value="AAI_SS"/>
    <property type="match status" value="1"/>
</dbReference>
<accession>A0A803QC42</accession>
<evidence type="ECO:0000256" key="1">
    <source>
        <dbReference type="ARBA" id="ARBA00003211"/>
    </source>
</evidence>
<dbReference type="InterPro" id="IPR000617">
    <property type="entry name" value="Napin/2SS/CON"/>
</dbReference>
<evidence type="ECO:0000313" key="11">
    <source>
        <dbReference type="Proteomes" id="UP000525078"/>
    </source>
</evidence>
<sequence length="151" mass="17558">MAKLSSTAALLAALLLVAHAVAFRTTITTVESADDEDNYYYGGSSVPECRRQVQRQALSQCRMFMREKMMHGGGRFDEIDNYNQHFEQCCNQLRNINERCRCPALKMEIDQQRQMRRSQPGEMRKMMEVAQDLPSMCRMAPQSCHFRTPYY</sequence>
<keyword evidence="3" id="KW-0813">Transport</keyword>
<organism evidence="10 11">
    <name type="scientific">Cannabis sativa</name>
    <name type="common">Hemp</name>
    <name type="synonym">Marijuana</name>
    <dbReference type="NCBI Taxonomy" id="3483"/>
    <lineage>
        <taxon>Eukaryota</taxon>
        <taxon>Viridiplantae</taxon>
        <taxon>Streptophyta</taxon>
        <taxon>Embryophyta</taxon>
        <taxon>Tracheophyta</taxon>
        <taxon>Spermatophyta</taxon>
        <taxon>Magnoliopsida</taxon>
        <taxon>eudicotyledons</taxon>
        <taxon>Gunneridae</taxon>
        <taxon>Pentapetalae</taxon>
        <taxon>rosids</taxon>
        <taxon>fabids</taxon>
        <taxon>Rosales</taxon>
        <taxon>Cannabaceae</taxon>
        <taxon>Cannabis</taxon>
    </lineage>
</organism>
<keyword evidence="12" id="KW-1185">Reference proteome</keyword>
<dbReference type="Pfam" id="PF00234">
    <property type="entry name" value="Tryp_alpha_amyl"/>
    <property type="match status" value="1"/>
</dbReference>
<dbReference type="SMART" id="SM00499">
    <property type="entry name" value="AAI"/>
    <property type="match status" value="1"/>
</dbReference>
<evidence type="ECO:0000256" key="4">
    <source>
        <dbReference type="ARBA" id="ARBA00022761"/>
    </source>
</evidence>
<comment type="function">
    <text evidence="1">Plant non-specific lipid-transfer proteins transfer phospholipids as well as galactolipids across membranes. May play a role in wax or cutin deposition in the cell walls of expanding epidermal cells and certain secretory tissues.</text>
</comment>
<keyword evidence="5" id="KW-0446">Lipid-binding</keyword>
<evidence type="ECO:0000313" key="10">
    <source>
        <dbReference type="EMBL" id="KAF4350736.1"/>
    </source>
</evidence>
<gene>
    <name evidence="10" type="ORF">F8388_000766</name>
    <name evidence="9" type="ORF">G4B88_012866</name>
</gene>
<evidence type="ECO:0000256" key="5">
    <source>
        <dbReference type="ARBA" id="ARBA00023121"/>
    </source>
</evidence>
<feature type="domain" description="Bifunctional inhibitor/plant lipid transfer protein/seed storage helical" evidence="8">
    <location>
        <begin position="49"/>
        <end position="144"/>
    </location>
</feature>
<keyword evidence="4" id="KW-0758">Storage protein</keyword>
<evidence type="ECO:0000256" key="7">
    <source>
        <dbReference type="SAM" id="SignalP"/>
    </source>
</evidence>
<dbReference type="Proteomes" id="UP000583929">
    <property type="component" value="Unassembled WGS sequence"/>
</dbReference>
<dbReference type="EMBL" id="JAATIP010000357">
    <property type="protein sequence ID" value="KAF4350736.1"/>
    <property type="molecule type" value="Genomic_DNA"/>
</dbReference>
<dbReference type="EMBL" id="JAATIQ010000795">
    <property type="protein sequence ID" value="KAF4347552.1"/>
    <property type="molecule type" value="Genomic_DNA"/>
</dbReference>
<comment type="caution">
    <text evidence="10">The sequence shown here is derived from an EMBL/GenBank/DDBJ whole genome shotgun (WGS) entry which is preliminary data.</text>
</comment>
<evidence type="ECO:0000256" key="2">
    <source>
        <dbReference type="ARBA" id="ARBA00008262"/>
    </source>
</evidence>
<dbReference type="SUPFAM" id="SSF47699">
    <property type="entry name" value="Bifunctional inhibitor/lipid-transfer protein/seed storage 2S albumin"/>
    <property type="match status" value="1"/>
</dbReference>
<dbReference type="InterPro" id="IPR036312">
    <property type="entry name" value="Bifun_inhib/LTP/seed_sf"/>
</dbReference>
<dbReference type="PANTHER" id="PTHR35496">
    <property type="entry name" value="2S SEED STORAGE PROTEIN 1-RELATED"/>
    <property type="match status" value="1"/>
</dbReference>
<evidence type="ECO:0000313" key="12">
    <source>
        <dbReference type="Proteomes" id="UP000583929"/>
    </source>
</evidence>
<dbReference type="OrthoDB" id="1922883at2759"/>
<dbReference type="PANTHER" id="PTHR35496:SF4">
    <property type="entry name" value="2S SULFUR-RICH SEED STORAGE PROTEIN 2-LIKE"/>
    <property type="match status" value="1"/>
</dbReference>
<dbReference type="InterPro" id="IPR016140">
    <property type="entry name" value="Bifunc_inhib/LTP/seed_store"/>
</dbReference>
<name>A0A7J6DXD1_CANSA</name>
<dbReference type="GO" id="GO:0045735">
    <property type="term" value="F:nutrient reservoir activity"/>
    <property type="evidence" value="ECO:0007669"/>
    <property type="project" value="UniProtKB-KW"/>
</dbReference>
<dbReference type="GO" id="GO:0008289">
    <property type="term" value="F:lipid binding"/>
    <property type="evidence" value="ECO:0007669"/>
    <property type="project" value="UniProtKB-KW"/>
</dbReference>
<evidence type="ECO:0000259" key="8">
    <source>
        <dbReference type="SMART" id="SM00499"/>
    </source>
</evidence>
<evidence type="ECO:0000313" key="9">
    <source>
        <dbReference type="EMBL" id="KAF4347552.1"/>
    </source>
</evidence>
<dbReference type="Gene3D" id="1.10.110.10">
    <property type="entry name" value="Plant lipid-transfer and hydrophobic proteins"/>
    <property type="match status" value="1"/>
</dbReference>
<accession>A0A7J6DXD1</accession>
<comment type="similarity">
    <text evidence="2">Belongs to the 2S seed storage albumins family.</text>
</comment>
<feature type="signal peptide" evidence="7">
    <location>
        <begin position="1"/>
        <end position="22"/>
    </location>
</feature>
<proteinExistence type="inferred from homology"/>
<evidence type="ECO:0000256" key="3">
    <source>
        <dbReference type="ARBA" id="ARBA00022448"/>
    </source>
</evidence>